<dbReference type="EMBL" id="LT960612">
    <property type="protein sequence ID" value="SON51646.1"/>
    <property type="molecule type" value="Genomic_DNA"/>
</dbReference>
<protein>
    <submittedName>
        <fullName evidence="1">Glutaredoxin 2</fullName>
    </submittedName>
</protein>
<evidence type="ECO:0000313" key="1">
    <source>
        <dbReference type="EMBL" id="SON51646.1"/>
    </source>
</evidence>
<reference evidence="1 2" key="1">
    <citation type="submission" date="2017-10" db="EMBL/GenBank/DDBJ databases">
        <authorList>
            <person name="Banno H."/>
            <person name="Chua N.-H."/>
        </authorList>
    </citation>
    <scope>NUCLEOTIDE SEQUENCE [LARGE SCALE GENOMIC DNA]</scope>
    <source>
        <strain evidence="1">Vibrio tapetis CECT4600</strain>
    </source>
</reference>
<keyword evidence="2" id="KW-1185">Reference proteome</keyword>
<gene>
    <name evidence="1" type="ORF">VTAP4600_B0035</name>
</gene>
<dbReference type="Proteomes" id="UP000235828">
    <property type="component" value="Chromosome B"/>
</dbReference>
<proteinExistence type="predicted"/>
<name>A0A2N8ZIF8_9VIBR</name>
<dbReference type="AlphaFoldDB" id="A0A2N8ZIF8"/>
<organism evidence="1 2">
    <name type="scientific">Vibrio tapetis subsp. tapetis</name>
    <dbReference type="NCBI Taxonomy" id="1671868"/>
    <lineage>
        <taxon>Bacteria</taxon>
        <taxon>Pseudomonadati</taxon>
        <taxon>Pseudomonadota</taxon>
        <taxon>Gammaproteobacteria</taxon>
        <taxon>Vibrionales</taxon>
        <taxon>Vibrionaceae</taxon>
        <taxon>Vibrio</taxon>
    </lineage>
</organism>
<dbReference type="KEGG" id="vta:B0035"/>
<dbReference type="Gene3D" id="3.40.30.10">
    <property type="entry name" value="Glutaredoxin"/>
    <property type="match status" value="1"/>
</dbReference>
<evidence type="ECO:0000313" key="2">
    <source>
        <dbReference type="Proteomes" id="UP000235828"/>
    </source>
</evidence>
<sequence>MLNINPEIVVRYDDEQTTVDIIVKKQVPILIKGDGDVISESLDIIECVLSLSDSTNKGIPSDSITE</sequence>
<accession>A0A2N8ZIF8</accession>